<dbReference type="GO" id="GO:0005178">
    <property type="term" value="F:integrin binding"/>
    <property type="evidence" value="ECO:0007669"/>
    <property type="project" value="TreeGrafter"/>
</dbReference>
<dbReference type="InterPro" id="IPR002035">
    <property type="entry name" value="VWF_A"/>
</dbReference>
<dbReference type="FunFam" id="2.130.10.130:FF:000008">
    <property type="entry name" value="Integrin subunit alpha 2"/>
    <property type="match status" value="1"/>
</dbReference>
<dbReference type="PROSITE" id="PS50234">
    <property type="entry name" value="VWFA"/>
    <property type="match status" value="1"/>
</dbReference>
<dbReference type="PRINTS" id="PR00453">
    <property type="entry name" value="VWFADOMAIN"/>
</dbReference>
<evidence type="ECO:0000256" key="6">
    <source>
        <dbReference type="ARBA" id="ARBA00022737"/>
    </source>
</evidence>
<dbReference type="GO" id="GO:0001540">
    <property type="term" value="F:amyloid-beta binding"/>
    <property type="evidence" value="ECO:0007669"/>
    <property type="project" value="Ensembl"/>
</dbReference>
<organism evidence="25 26">
    <name type="scientific">Salvator merianae</name>
    <name type="common">Argentine black and white tegu</name>
    <name type="synonym">Tupinambis merianae</name>
    <dbReference type="NCBI Taxonomy" id="96440"/>
    <lineage>
        <taxon>Eukaryota</taxon>
        <taxon>Metazoa</taxon>
        <taxon>Chordata</taxon>
        <taxon>Craniata</taxon>
        <taxon>Vertebrata</taxon>
        <taxon>Euteleostomi</taxon>
        <taxon>Lepidosauria</taxon>
        <taxon>Squamata</taxon>
        <taxon>Bifurcata</taxon>
        <taxon>Unidentata</taxon>
        <taxon>Episquamata</taxon>
        <taxon>Laterata</taxon>
        <taxon>Teiioidea</taxon>
        <taxon>Teiidae</taxon>
        <taxon>Salvator</taxon>
    </lineage>
</organism>
<evidence type="ECO:0000256" key="22">
    <source>
        <dbReference type="PROSITE-ProRule" id="PRU00803"/>
    </source>
</evidence>
<evidence type="ECO:0000259" key="24">
    <source>
        <dbReference type="PROSITE" id="PS50234"/>
    </source>
</evidence>
<dbReference type="GO" id="GO:0046872">
    <property type="term" value="F:metal ion binding"/>
    <property type="evidence" value="ECO:0007669"/>
    <property type="project" value="UniProtKB-KW"/>
</dbReference>
<feature type="domain" description="VWFA" evidence="24">
    <location>
        <begin position="260"/>
        <end position="447"/>
    </location>
</feature>
<dbReference type="Gene3D" id="2.60.40.1460">
    <property type="entry name" value="Integrin domains. Chain A, domain 2"/>
    <property type="match status" value="1"/>
</dbReference>
<dbReference type="GO" id="GO:0034666">
    <property type="term" value="C:integrin alpha2-beta1 complex"/>
    <property type="evidence" value="ECO:0007669"/>
    <property type="project" value="Ensembl"/>
</dbReference>
<keyword evidence="3 23" id="KW-0812">Transmembrane</keyword>
<evidence type="ECO:0000256" key="3">
    <source>
        <dbReference type="ARBA" id="ARBA00022692"/>
    </source>
</evidence>
<dbReference type="PANTHER" id="PTHR23220:SF23">
    <property type="entry name" value="INTEGRIN ALPHA-2"/>
    <property type="match status" value="1"/>
</dbReference>
<dbReference type="InterPro" id="IPR028994">
    <property type="entry name" value="Integrin_alpha_N"/>
</dbReference>
<keyword evidence="14 23" id="KW-0675">Receptor</keyword>
<dbReference type="InterPro" id="IPR013519">
    <property type="entry name" value="Int_alpha_beta-p"/>
</dbReference>
<evidence type="ECO:0000256" key="20">
    <source>
        <dbReference type="ARBA" id="ARBA00080513"/>
    </source>
</evidence>
<dbReference type="Gene3D" id="3.40.50.410">
    <property type="entry name" value="von Willebrand factor, type A domain"/>
    <property type="match status" value="1"/>
</dbReference>
<dbReference type="Pfam" id="PF20806">
    <property type="entry name" value="Integrin_A_Ig_3"/>
    <property type="match status" value="1"/>
</dbReference>
<keyword evidence="12 23" id="KW-0472">Membrane</keyword>
<keyword evidence="10 23" id="KW-1133">Transmembrane helix</keyword>
<evidence type="ECO:0000256" key="11">
    <source>
        <dbReference type="ARBA" id="ARBA00023037"/>
    </source>
</evidence>
<comment type="similarity">
    <text evidence="2 23">Belongs to the integrin alpha chain family.</text>
</comment>
<evidence type="ECO:0000256" key="23">
    <source>
        <dbReference type="RuleBase" id="RU003762"/>
    </source>
</evidence>
<dbReference type="SUPFAM" id="SSF69318">
    <property type="entry name" value="Integrin alpha N-terminal domain"/>
    <property type="match status" value="1"/>
</dbReference>
<dbReference type="InterPro" id="IPR013517">
    <property type="entry name" value="FG-GAP"/>
</dbReference>
<evidence type="ECO:0000313" key="26">
    <source>
        <dbReference type="Proteomes" id="UP000694421"/>
    </source>
</evidence>
<evidence type="ECO:0000256" key="15">
    <source>
        <dbReference type="ARBA" id="ARBA00023180"/>
    </source>
</evidence>
<dbReference type="GO" id="GO:0007229">
    <property type="term" value="P:integrin-mediated signaling pathway"/>
    <property type="evidence" value="ECO:0007669"/>
    <property type="project" value="UniProtKB-KW"/>
</dbReference>
<dbReference type="GO" id="GO:0033627">
    <property type="term" value="P:cell adhesion mediated by integrin"/>
    <property type="evidence" value="ECO:0007669"/>
    <property type="project" value="Ensembl"/>
</dbReference>
<keyword evidence="15" id="KW-0325">Glycoprotein</keyword>
<dbReference type="Ensembl" id="ENSSMRT00000028577.1">
    <property type="protein sequence ID" value="ENSSMRP00000024385.1"/>
    <property type="gene ID" value="ENSSMRG00000018912.1"/>
</dbReference>
<reference evidence="25" key="1">
    <citation type="submission" date="2025-08" db="UniProtKB">
        <authorList>
            <consortium name="Ensembl"/>
        </authorList>
    </citation>
    <scope>IDENTIFICATION</scope>
</reference>
<dbReference type="GO" id="GO:0038064">
    <property type="term" value="F:collagen receptor activity"/>
    <property type="evidence" value="ECO:0007669"/>
    <property type="project" value="Ensembl"/>
</dbReference>
<evidence type="ECO:0000256" key="10">
    <source>
        <dbReference type="ARBA" id="ARBA00022989"/>
    </source>
</evidence>
<evidence type="ECO:0000256" key="1">
    <source>
        <dbReference type="ARBA" id="ARBA00004479"/>
    </source>
</evidence>
<evidence type="ECO:0000256" key="18">
    <source>
        <dbReference type="ARBA" id="ARBA00077193"/>
    </source>
</evidence>
<keyword evidence="11 23" id="KW-0401">Integrin</keyword>
<dbReference type="Gene3D" id="2.60.40.1510">
    <property type="entry name" value="ntegrin, alpha v. Chain A, domain 3"/>
    <property type="match status" value="1"/>
</dbReference>
<evidence type="ECO:0000256" key="4">
    <source>
        <dbReference type="ARBA" id="ARBA00022723"/>
    </source>
</evidence>
<evidence type="ECO:0000256" key="12">
    <source>
        <dbReference type="ARBA" id="ARBA00023136"/>
    </source>
</evidence>
<dbReference type="Proteomes" id="UP000694421">
    <property type="component" value="Unplaced"/>
</dbReference>
<dbReference type="InterPro" id="IPR036465">
    <property type="entry name" value="vWFA_dom_sf"/>
</dbReference>
<feature type="repeat" description="FG-GAP" evidence="22">
    <location>
        <begin position="625"/>
        <end position="683"/>
    </location>
</feature>
<dbReference type="GeneTree" id="ENSGT00940000156303"/>
<dbReference type="GO" id="GO:0005925">
    <property type="term" value="C:focal adhesion"/>
    <property type="evidence" value="ECO:0007669"/>
    <property type="project" value="Ensembl"/>
</dbReference>
<dbReference type="PANTHER" id="PTHR23220">
    <property type="entry name" value="INTEGRIN ALPHA"/>
    <property type="match status" value="1"/>
</dbReference>
<evidence type="ECO:0000256" key="21">
    <source>
        <dbReference type="ARBA" id="ARBA00081841"/>
    </source>
</evidence>
<evidence type="ECO:0000256" key="5">
    <source>
        <dbReference type="ARBA" id="ARBA00022729"/>
    </source>
</evidence>
<dbReference type="InterPro" id="IPR000413">
    <property type="entry name" value="Integrin_alpha"/>
</dbReference>
<evidence type="ECO:0000256" key="9">
    <source>
        <dbReference type="ARBA" id="ARBA00022889"/>
    </source>
</evidence>
<dbReference type="SMART" id="SM00191">
    <property type="entry name" value="Int_alpha"/>
    <property type="match status" value="5"/>
</dbReference>
<dbReference type="FunFam" id="3.40.50.410:FF:000012">
    <property type="entry name" value="Integrin, alpha 10"/>
    <property type="match status" value="1"/>
</dbReference>
<protein>
    <recommendedName>
        <fullName evidence="17">Integrin alpha-2</fullName>
    </recommendedName>
    <alternativeName>
        <fullName evidence="20">CD49 antigen-like family member B</fullName>
    </alternativeName>
    <alternativeName>
        <fullName evidence="18">Collagen receptor</fullName>
    </alternativeName>
    <alternativeName>
        <fullName evidence="21">Platelet membrane glycoprotein Ia</fullName>
    </alternativeName>
    <alternativeName>
        <fullName evidence="19">VLA-2 subunit alpha</fullName>
    </alternativeName>
</protein>
<evidence type="ECO:0000256" key="2">
    <source>
        <dbReference type="ARBA" id="ARBA00008054"/>
    </source>
</evidence>
<dbReference type="InterPro" id="IPR048285">
    <property type="entry name" value="Integrin_alpha_Ig-like_2"/>
</dbReference>
<dbReference type="Pfam" id="PF01839">
    <property type="entry name" value="FG-GAP"/>
    <property type="match status" value="2"/>
</dbReference>
<evidence type="ECO:0000256" key="13">
    <source>
        <dbReference type="ARBA" id="ARBA00023157"/>
    </source>
</evidence>
<dbReference type="Gene3D" id="1.20.5.930">
    <property type="entry name" value="Bicelle-embedded integrin alpha(iib) transmembrane segment"/>
    <property type="match status" value="1"/>
</dbReference>
<dbReference type="Pfam" id="PF00092">
    <property type="entry name" value="VWA"/>
    <property type="match status" value="1"/>
</dbReference>
<dbReference type="GO" id="GO:0009897">
    <property type="term" value="C:external side of plasma membrane"/>
    <property type="evidence" value="ECO:0007669"/>
    <property type="project" value="Ensembl"/>
</dbReference>
<dbReference type="PROSITE" id="PS00242">
    <property type="entry name" value="INTEGRIN_ALPHA"/>
    <property type="match status" value="1"/>
</dbReference>
<accession>A0A8D0E0L9</accession>
<dbReference type="OMA" id="IQYASQW"/>
<keyword evidence="4" id="KW-0479">Metal-binding</keyword>
<comment type="subunit">
    <text evidence="16">Heterodimer of an alpha and a beta subunit. Alpha-2 associates with beta-1. Interacts with HPS5 and RAB21.</text>
</comment>
<keyword evidence="8" id="KW-0460">Magnesium</keyword>
<feature type="repeat" description="FG-GAP" evidence="22">
    <location>
        <begin position="562"/>
        <end position="624"/>
    </location>
</feature>
<evidence type="ECO:0000313" key="25">
    <source>
        <dbReference type="Ensembl" id="ENSSMRP00000024385.1"/>
    </source>
</evidence>
<keyword evidence="5" id="KW-0732">Signal</keyword>
<keyword evidence="6" id="KW-0677">Repeat</keyword>
<dbReference type="SMART" id="SM00327">
    <property type="entry name" value="VWA"/>
    <property type="match status" value="1"/>
</dbReference>
<dbReference type="Pfam" id="PF20805">
    <property type="entry name" value="Integrin_A_Ig_2"/>
    <property type="match status" value="1"/>
</dbReference>
<reference evidence="25" key="2">
    <citation type="submission" date="2025-09" db="UniProtKB">
        <authorList>
            <consortium name="Ensembl"/>
        </authorList>
    </citation>
    <scope>IDENTIFICATION</scope>
</reference>
<dbReference type="AlphaFoldDB" id="A0A8D0E0L9"/>
<dbReference type="Gene3D" id="2.130.10.130">
    <property type="entry name" value="Integrin alpha, N-terminal"/>
    <property type="match status" value="1"/>
</dbReference>
<dbReference type="Gene3D" id="2.60.40.1530">
    <property type="entry name" value="ntegrin, alpha v. Chain A, domain 4"/>
    <property type="match status" value="1"/>
</dbReference>
<dbReference type="InterPro" id="IPR032695">
    <property type="entry name" value="Integrin_dom_sf"/>
</dbReference>
<dbReference type="GO" id="GO:0048333">
    <property type="term" value="P:mesodermal cell differentiation"/>
    <property type="evidence" value="ECO:0007669"/>
    <property type="project" value="Ensembl"/>
</dbReference>
<dbReference type="SUPFAM" id="SSF69179">
    <property type="entry name" value="Integrin domains"/>
    <property type="match status" value="3"/>
</dbReference>
<evidence type="ECO:0000256" key="17">
    <source>
        <dbReference type="ARBA" id="ARBA00068415"/>
    </source>
</evidence>
<keyword evidence="13" id="KW-1015">Disulfide bond</keyword>
<sequence length="1268" mass="139248">MPAAPRVLLLWEHTQRVAEVAGREAELLSKTLLPSTTDATRFGAGTASRLWQSHLAPFSVVASHRARLSSAKPSDSPGSMDPQQPGASCLACRLRCPLLFLLLLSSGLFENCCEAYNVGLQGAKIFSGPSSEQFGYTVQQLLNQEGKWLLVGSPWSGYPRNRMGDIYKCAVNQPETECVKMNLSTFANIPNVTEVKNEMNLGLTLIRNSISGGFLTCGPLWAQQCGSQYYATGICSEFSPRFQFLRSFSPAVQKCSSAIDVVIVCDESNSIYPWEAVKAFLEKFAQGLDIGPTKTQVGLIQYGSFPRVVFNLNTYPNKEDVEKAMLQTYQSGGVYTNTFKAIEYARQNAFSKEAGGRTTASKVMVVVTDGESHDGSNLKEVIAKCNEDNITRFGIAVLGHLIRNKKDTEKLIKEIKAIASHPTDNYFFNVSSEAALLEEAGTLGDRIFSIEGTAQGDSFEMEMSQVGFSASYSQQKGILMLGAVGAYGWKGTVVQETGKKATLFPSEAFEKLLQDRNESSYLGYSIAVLSTENTVYFAAGAPRSKYTGRVVIYEVDLHGNITIVHAQKGEQIGSYFGSVLCSVDVNGDSVTDVLLVGAPMFMNDFKKEEGRVYMFSVRKGILGKQELLEGPQGFENAQFGSAITVVSDIDMDGFNDVIVGAPLESENAGAIYIYNGKQRTIRTKCSQKILGSDPAFGQHLHYFGRSIDGQNDLNGDRITDISVGSDGNVIQLWSQGIADVSIHISSTPKKINLLNKNTEVVLHLCLSANFRPAHTNSQVDIKYNLTLDADLLSSRVISRGLFKESNERYLQNSIIVHPMENCKEHAFNVQVPSDALDSLNVRVDISLKNPGSSPALDKRSPSSVTYSIPFVKDCGEDEICSTDLVLEVQQKTHTGAEFIVSSKNKKLIYSVKLKNGKENAYSTRIHIAFSEALLFASTSSSVNETEISYQMSNTKQFIAYQISYPVFKAGQQVSFDINFQFDLKSPQNLAVLSFKALSASNEENEKNNQVNLTVPLRYDAELHLTRFTTMSLYEVFSNHTVPSMVNNFDEIGSAFNFSVKVISGIIPVNMGSLKIHIPKYTKGNNPLLYVTAVETSEAGGIVCDAMINPHKIGQQGYAASFQKENFNGVKELNCKNTKCETITCKLNNIMQKAEYFVNVSTRIWNGTFVASLFETVQLVATAEIEADNSDLFVSEDNTLTIPLTVTKAVEKAAVPVGVVIGSILLGLLLLLAVAATLWKLGFFKRKYEKMTTDAEHMDEITELTKDRD</sequence>
<evidence type="ECO:0000256" key="14">
    <source>
        <dbReference type="ARBA" id="ARBA00023170"/>
    </source>
</evidence>
<dbReference type="GO" id="GO:0045178">
    <property type="term" value="C:basal part of cell"/>
    <property type="evidence" value="ECO:0007669"/>
    <property type="project" value="Ensembl"/>
</dbReference>
<feature type="transmembrane region" description="Helical" evidence="23">
    <location>
        <begin position="1212"/>
        <end position="1240"/>
    </location>
</feature>
<feature type="repeat" description="FG-GAP" evidence="22">
    <location>
        <begin position="120"/>
        <end position="178"/>
    </location>
</feature>
<keyword evidence="9 23" id="KW-0130">Cell adhesion</keyword>
<feature type="repeat" description="FG-GAP" evidence="22">
    <location>
        <begin position="687"/>
        <end position="749"/>
    </location>
</feature>
<dbReference type="InterPro" id="IPR018184">
    <property type="entry name" value="Integrin_alpha_C_CS"/>
</dbReference>
<dbReference type="GO" id="GO:0098639">
    <property type="term" value="F:collagen binding involved in cell-matrix adhesion"/>
    <property type="evidence" value="ECO:0007669"/>
    <property type="project" value="Ensembl"/>
</dbReference>
<keyword evidence="7" id="KW-0106">Calcium</keyword>
<evidence type="ECO:0000256" key="19">
    <source>
        <dbReference type="ARBA" id="ARBA00078914"/>
    </source>
</evidence>
<dbReference type="GO" id="GO:0098609">
    <property type="term" value="P:cell-cell adhesion"/>
    <property type="evidence" value="ECO:0007669"/>
    <property type="project" value="TreeGrafter"/>
</dbReference>
<keyword evidence="26" id="KW-1185">Reference proteome</keyword>
<evidence type="ECO:0000256" key="8">
    <source>
        <dbReference type="ARBA" id="ARBA00022842"/>
    </source>
</evidence>
<dbReference type="SUPFAM" id="SSF53300">
    <property type="entry name" value="vWA-like"/>
    <property type="match status" value="1"/>
</dbReference>
<dbReference type="GO" id="GO:0006929">
    <property type="term" value="P:substrate-dependent cell migration"/>
    <property type="evidence" value="ECO:0007669"/>
    <property type="project" value="Ensembl"/>
</dbReference>
<proteinExistence type="inferred from homology"/>
<dbReference type="PROSITE" id="PS51470">
    <property type="entry name" value="FG_GAP"/>
    <property type="match status" value="4"/>
</dbReference>
<comment type="subcellular location">
    <subcellularLocation>
        <location evidence="1 23">Membrane</location>
        <topology evidence="1 23">Single-pass type I membrane protein</topology>
    </subcellularLocation>
</comment>
<evidence type="ECO:0000256" key="7">
    <source>
        <dbReference type="ARBA" id="ARBA00022837"/>
    </source>
</evidence>
<dbReference type="PRINTS" id="PR01185">
    <property type="entry name" value="INTEGRINA"/>
</dbReference>
<evidence type="ECO:0000256" key="16">
    <source>
        <dbReference type="ARBA" id="ARBA00063497"/>
    </source>
</evidence>
<dbReference type="InterPro" id="IPR048286">
    <property type="entry name" value="Integrin_alpha_Ig-like_3"/>
</dbReference>
<name>A0A8D0E0L9_SALMN</name>